<organism evidence="5 6">
    <name type="scientific">Candidatus Iainarchaeum sp</name>
    <dbReference type="NCBI Taxonomy" id="3101447"/>
    <lineage>
        <taxon>Archaea</taxon>
        <taxon>Candidatus Iainarchaeota</taxon>
        <taxon>Candidatus Iainarchaeia</taxon>
        <taxon>Candidatus Iainarchaeales</taxon>
        <taxon>Candidatus Iainarchaeaceae</taxon>
        <taxon>Candidatus Iainarchaeum</taxon>
    </lineage>
</organism>
<protein>
    <recommendedName>
        <fullName evidence="4">Large ribosomal subunit protein uL13</fullName>
    </recommendedName>
</protein>
<dbReference type="GO" id="GO:0017148">
    <property type="term" value="P:negative regulation of translation"/>
    <property type="evidence" value="ECO:0007669"/>
    <property type="project" value="TreeGrafter"/>
</dbReference>
<dbReference type="GO" id="GO:0003729">
    <property type="term" value="F:mRNA binding"/>
    <property type="evidence" value="ECO:0007669"/>
    <property type="project" value="TreeGrafter"/>
</dbReference>
<reference evidence="5 6" key="1">
    <citation type="submission" date="2018-06" db="EMBL/GenBank/DDBJ databases">
        <title>Extensive metabolic versatility and redundancy in microbially diverse, dynamic hydrothermal sediments.</title>
        <authorList>
            <person name="Dombrowski N."/>
            <person name="Teske A."/>
            <person name="Baker B.J."/>
        </authorList>
    </citation>
    <scope>NUCLEOTIDE SEQUENCE [LARGE SCALE GENOMIC DNA]</scope>
    <source>
        <strain evidence="5">B9_G13</strain>
    </source>
</reference>
<dbReference type="InterPro" id="IPR005755">
    <property type="entry name" value="Ribosomal_uL13_euk/arc"/>
</dbReference>
<sequence length="140" mass="15609">MVVINADNLVLGRLASIVAERALKGERIDIVNAEKAIVIGHKNSIIEKWKRRIDLSAKGKPTKGPKFPKRPDRMLRKAIAGMLPTESIRGRKALKRVRVFIGIPEKLTNAEFETIKIAQYNGKEDALTLGELSKKLGGKW</sequence>
<comment type="similarity">
    <text evidence="1 4">Belongs to the universal ribosomal protein uL13 family.</text>
</comment>
<evidence type="ECO:0000256" key="1">
    <source>
        <dbReference type="ARBA" id="ARBA00006227"/>
    </source>
</evidence>
<dbReference type="PANTHER" id="PTHR11545:SF3">
    <property type="entry name" value="LARGE RIBOSOMAL SUBUNIT PROTEIN UL13"/>
    <property type="match status" value="1"/>
</dbReference>
<dbReference type="InterPro" id="IPR005822">
    <property type="entry name" value="Ribosomal_uL13"/>
</dbReference>
<keyword evidence="2 4" id="KW-0689">Ribosomal protein</keyword>
<accession>A0A497JGJ9</accession>
<dbReference type="Gene3D" id="3.90.1180.10">
    <property type="entry name" value="Ribosomal protein L13"/>
    <property type="match status" value="1"/>
</dbReference>
<comment type="subunit">
    <text evidence="4">Part of the 50S ribosomal subunit.</text>
</comment>
<dbReference type="EMBL" id="QMWO01000016">
    <property type="protein sequence ID" value="RLG70193.1"/>
    <property type="molecule type" value="Genomic_DNA"/>
</dbReference>
<dbReference type="Pfam" id="PF00572">
    <property type="entry name" value="Ribosomal_L13"/>
    <property type="match status" value="1"/>
</dbReference>
<name>A0A497JGJ9_9ARCH</name>
<dbReference type="HAMAP" id="MF_01366">
    <property type="entry name" value="Ribosomal_uL13"/>
    <property type="match status" value="1"/>
</dbReference>
<dbReference type="GO" id="GO:0006412">
    <property type="term" value="P:translation"/>
    <property type="evidence" value="ECO:0007669"/>
    <property type="project" value="UniProtKB-UniRule"/>
</dbReference>
<comment type="function">
    <text evidence="4">This protein is one of the early assembly proteins of the 50S ribosomal subunit, although it is not seen to bind rRNA by itself. It is important during the early stages of 50S assembly.</text>
</comment>
<dbReference type="NCBIfam" id="TIGR01077">
    <property type="entry name" value="L13_A_E"/>
    <property type="match status" value="1"/>
</dbReference>
<evidence type="ECO:0000313" key="5">
    <source>
        <dbReference type="EMBL" id="RLG70193.1"/>
    </source>
</evidence>
<dbReference type="InterPro" id="IPR005823">
    <property type="entry name" value="Ribosomal_uL13_bac-type"/>
</dbReference>
<evidence type="ECO:0000313" key="6">
    <source>
        <dbReference type="Proteomes" id="UP000277633"/>
    </source>
</evidence>
<gene>
    <name evidence="4" type="primary">rpl13</name>
    <name evidence="5" type="ORF">DRO07_00800</name>
</gene>
<dbReference type="GO" id="GO:0003735">
    <property type="term" value="F:structural constituent of ribosome"/>
    <property type="evidence" value="ECO:0007669"/>
    <property type="project" value="UniProtKB-UniRule"/>
</dbReference>
<keyword evidence="3 4" id="KW-0687">Ribonucleoprotein</keyword>
<comment type="caution">
    <text evidence="5">The sequence shown here is derived from an EMBL/GenBank/DDBJ whole genome shotgun (WGS) entry which is preliminary data.</text>
</comment>
<evidence type="ECO:0000256" key="4">
    <source>
        <dbReference type="HAMAP-Rule" id="MF_01366"/>
    </source>
</evidence>
<dbReference type="GO" id="GO:0022625">
    <property type="term" value="C:cytosolic large ribosomal subunit"/>
    <property type="evidence" value="ECO:0007669"/>
    <property type="project" value="UniProtKB-UniRule"/>
</dbReference>
<dbReference type="InterPro" id="IPR036899">
    <property type="entry name" value="Ribosomal_uL13_sf"/>
</dbReference>
<proteinExistence type="inferred from homology"/>
<dbReference type="SUPFAM" id="SSF52161">
    <property type="entry name" value="Ribosomal protein L13"/>
    <property type="match status" value="1"/>
</dbReference>
<dbReference type="Proteomes" id="UP000277633">
    <property type="component" value="Unassembled WGS sequence"/>
</dbReference>
<evidence type="ECO:0000256" key="2">
    <source>
        <dbReference type="ARBA" id="ARBA00022980"/>
    </source>
</evidence>
<dbReference type="AlphaFoldDB" id="A0A497JGJ9"/>
<dbReference type="NCBIfam" id="NF005004">
    <property type="entry name" value="PRK06394.1"/>
    <property type="match status" value="1"/>
</dbReference>
<dbReference type="PIRSF" id="PIRSF002181">
    <property type="entry name" value="Ribosomal_L13"/>
    <property type="match status" value="1"/>
</dbReference>
<evidence type="ECO:0000256" key="3">
    <source>
        <dbReference type="ARBA" id="ARBA00023274"/>
    </source>
</evidence>
<dbReference type="PANTHER" id="PTHR11545">
    <property type="entry name" value="RIBOSOMAL PROTEIN L13"/>
    <property type="match status" value="1"/>
</dbReference>